<comment type="caution">
    <text evidence="1">The sequence shown here is derived from an EMBL/GenBank/DDBJ whole genome shotgun (WGS) entry which is preliminary data.</text>
</comment>
<accession>X0UV93</accession>
<dbReference type="InterPro" id="IPR016181">
    <property type="entry name" value="Acyl_CoA_acyltransferase"/>
</dbReference>
<name>X0UV93_9ZZZZ</name>
<evidence type="ECO:0008006" key="2">
    <source>
        <dbReference type="Google" id="ProtNLM"/>
    </source>
</evidence>
<gene>
    <name evidence="1" type="ORF">S01H1_24248</name>
</gene>
<evidence type="ECO:0000313" key="1">
    <source>
        <dbReference type="EMBL" id="GAF92375.1"/>
    </source>
</evidence>
<proteinExistence type="predicted"/>
<dbReference type="Gene3D" id="3.40.630.30">
    <property type="match status" value="1"/>
</dbReference>
<dbReference type="CDD" id="cd04301">
    <property type="entry name" value="NAT_SF"/>
    <property type="match status" value="1"/>
</dbReference>
<sequence length="62" mass="6862">MQNDAVKLELEEKDKAAIKKPHTEYPAAKIGRLGIDKSFQGKGLGKLIIQIAIGLVRQAKKY</sequence>
<dbReference type="AlphaFoldDB" id="X0UV93"/>
<reference evidence="1" key="1">
    <citation type="journal article" date="2014" name="Front. Microbiol.">
        <title>High frequency of phylogenetically diverse reductive dehalogenase-homologous genes in deep subseafloor sedimentary metagenomes.</title>
        <authorList>
            <person name="Kawai M."/>
            <person name="Futagami T."/>
            <person name="Toyoda A."/>
            <person name="Takaki Y."/>
            <person name="Nishi S."/>
            <person name="Hori S."/>
            <person name="Arai W."/>
            <person name="Tsubouchi T."/>
            <person name="Morono Y."/>
            <person name="Uchiyama I."/>
            <person name="Ito T."/>
            <person name="Fujiyama A."/>
            <person name="Inagaki F."/>
            <person name="Takami H."/>
        </authorList>
    </citation>
    <scope>NUCLEOTIDE SEQUENCE</scope>
    <source>
        <strain evidence="1">Expedition CK06-06</strain>
    </source>
</reference>
<feature type="non-terminal residue" evidence="1">
    <location>
        <position position="62"/>
    </location>
</feature>
<protein>
    <recommendedName>
        <fullName evidence="2">N-acetyltransferase domain-containing protein</fullName>
    </recommendedName>
</protein>
<dbReference type="EMBL" id="BARS01014335">
    <property type="protein sequence ID" value="GAF92375.1"/>
    <property type="molecule type" value="Genomic_DNA"/>
</dbReference>
<organism evidence="1">
    <name type="scientific">marine sediment metagenome</name>
    <dbReference type="NCBI Taxonomy" id="412755"/>
    <lineage>
        <taxon>unclassified sequences</taxon>
        <taxon>metagenomes</taxon>
        <taxon>ecological metagenomes</taxon>
    </lineage>
</organism>
<dbReference type="SUPFAM" id="SSF55729">
    <property type="entry name" value="Acyl-CoA N-acyltransferases (Nat)"/>
    <property type="match status" value="1"/>
</dbReference>